<dbReference type="Proteomes" id="UP000198967">
    <property type="component" value="Unassembled WGS sequence"/>
</dbReference>
<keyword evidence="1" id="KW-0378">Hydrolase</keyword>
<dbReference type="PROSITE" id="PS51257">
    <property type="entry name" value="PROKAR_LIPOPROTEIN"/>
    <property type="match status" value="1"/>
</dbReference>
<protein>
    <submittedName>
        <fullName evidence="4">LPXTG-site transpeptidase (Sortase) family protein</fullName>
    </submittedName>
</protein>
<proteinExistence type="predicted"/>
<dbReference type="InterPro" id="IPR023365">
    <property type="entry name" value="Sortase_dom-sf"/>
</dbReference>
<dbReference type="AlphaFoldDB" id="A0A1G7G8R3"/>
<keyword evidence="5" id="KW-1185">Reference proteome</keyword>
<feature type="chain" id="PRO_5038492432" evidence="3">
    <location>
        <begin position="22"/>
        <end position="183"/>
    </location>
</feature>
<accession>A0A1G7G8R3</accession>
<reference evidence="4 5" key="1">
    <citation type="submission" date="2016-10" db="EMBL/GenBank/DDBJ databases">
        <authorList>
            <person name="de Groot N.N."/>
        </authorList>
    </citation>
    <scope>NUCLEOTIDE SEQUENCE [LARGE SCALE GENOMIC DNA]</scope>
    <source>
        <strain evidence="4 5">CGMCC 4.3143</strain>
    </source>
</reference>
<dbReference type="EMBL" id="FNBE01000002">
    <property type="protein sequence ID" value="SDE84520.1"/>
    <property type="molecule type" value="Genomic_DNA"/>
</dbReference>
<dbReference type="OrthoDB" id="525039at2"/>
<evidence type="ECO:0000256" key="1">
    <source>
        <dbReference type="ARBA" id="ARBA00022801"/>
    </source>
</evidence>
<evidence type="ECO:0000313" key="4">
    <source>
        <dbReference type="EMBL" id="SDE84520.1"/>
    </source>
</evidence>
<dbReference type="STRING" id="366584.SAMN05216377_102258"/>
<keyword evidence="3" id="KW-0732">Signal</keyword>
<dbReference type="Gene3D" id="2.40.260.10">
    <property type="entry name" value="Sortase"/>
    <property type="match status" value="1"/>
</dbReference>
<evidence type="ECO:0000256" key="2">
    <source>
        <dbReference type="SAM" id="MobiDB-lite"/>
    </source>
</evidence>
<organism evidence="4 5">
    <name type="scientific">Pseudonocardia oroxyli</name>
    <dbReference type="NCBI Taxonomy" id="366584"/>
    <lineage>
        <taxon>Bacteria</taxon>
        <taxon>Bacillati</taxon>
        <taxon>Actinomycetota</taxon>
        <taxon>Actinomycetes</taxon>
        <taxon>Pseudonocardiales</taxon>
        <taxon>Pseudonocardiaceae</taxon>
        <taxon>Pseudonocardia</taxon>
    </lineage>
</organism>
<dbReference type="RefSeq" id="WP_093076751.1">
    <property type="nucleotide sequence ID" value="NZ_FNBE01000002.1"/>
</dbReference>
<dbReference type="Pfam" id="PF04203">
    <property type="entry name" value="Sortase"/>
    <property type="match status" value="1"/>
</dbReference>
<evidence type="ECO:0000313" key="5">
    <source>
        <dbReference type="Proteomes" id="UP000198967"/>
    </source>
</evidence>
<name>A0A1G7G8R3_PSEOR</name>
<evidence type="ECO:0000256" key="3">
    <source>
        <dbReference type="SAM" id="SignalP"/>
    </source>
</evidence>
<dbReference type="GO" id="GO:0016787">
    <property type="term" value="F:hydrolase activity"/>
    <property type="evidence" value="ECO:0007669"/>
    <property type="project" value="UniProtKB-KW"/>
</dbReference>
<feature type="signal peptide" evidence="3">
    <location>
        <begin position="1"/>
        <end position="21"/>
    </location>
</feature>
<sequence>MRRRDLVPLAVAALLTVGCSAAPTPQPAVSGPPASTGTGPPGPPTAVRIPALGIDTAPIPLGVAPDGTAEVPADYARVGWFAGGGRSAATVLLGHVDSRSGPAVFHRLRDLAAGDRVEVERGGQRAVYAVERVEQVAKDAFPTFAVFGATGEDVVRLVTCAGAFDRGARSYTDNLVVHAVRTG</sequence>
<dbReference type="CDD" id="cd05829">
    <property type="entry name" value="Sortase_F"/>
    <property type="match status" value="1"/>
</dbReference>
<feature type="region of interest" description="Disordered" evidence="2">
    <location>
        <begin position="22"/>
        <end position="45"/>
    </location>
</feature>
<dbReference type="SUPFAM" id="SSF63817">
    <property type="entry name" value="Sortase"/>
    <property type="match status" value="1"/>
</dbReference>
<dbReference type="InterPro" id="IPR005754">
    <property type="entry name" value="Sortase"/>
</dbReference>
<dbReference type="InterPro" id="IPR042001">
    <property type="entry name" value="Sortase_F"/>
</dbReference>
<gene>
    <name evidence="4" type="ORF">SAMN05216377_102258</name>
</gene>